<dbReference type="AlphaFoldDB" id="A0A3N1NRJ6"/>
<dbReference type="PANTHER" id="PTHR35565:SF3">
    <property type="entry name" value="TYPE VI SECRETION SYSTEM SHEATH PROTEIN TSSC1"/>
    <property type="match status" value="1"/>
</dbReference>
<protein>
    <submittedName>
        <fullName evidence="3">Type VI secretion system protein ImpD</fullName>
    </submittedName>
</protein>
<dbReference type="OrthoDB" id="9764000at2"/>
<dbReference type="RefSeq" id="WP_123639130.1">
    <property type="nucleotide sequence ID" value="NZ_RJUK01000002.1"/>
</dbReference>
<evidence type="ECO:0000259" key="2">
    <source>
        <dbReference type="Pfam" id="PF18945"/>
    </source>
</evidence>
<evidence type="ECO:0000313" key="3">
    <source>
        <dbReference type="EMBL" id="ROQ18519.1"/>
    </source>
</evidence>
<dbReference type="EMBL" id="RJUK01000002">
    <property type="protein sequence ID" value="ROQ18519.1"/>
    <property type="molecule type" value="Genomic_DNA"/>
</dbReference>
<sequence length="505" mass="56664">MSNHLATPSVSSTPDVPAAARLDAVCERPPKLTGLDDFLTEKNPQRALAYFLSELAPDGPLRSVLDIEIAVHRTVARIDRLISQQINAIIHHSRFQALEAAWRGVWYLTLQAEGARNIKIKLLDIAWPEVARDIDRALDFDQSQLFQKIYSNEYGHPGGEPFGVLIGDYQVAHRPSSRHPQDDIATLEGLAQIAAAAFAPFIASASPELFGLDDFAKLGEPINLEAIFSQQEYVRWRALREKSDARFIGLTLPRTLMRRPYRTTAGSYKGVPFREEKGGRQGDGYLWGSASFAFAGVLIREFANVGWFGHIRGVPRNQIGGGLVTTLPVDHFDADPAALAPKPLTEVIITDRRERELAELGLIPLCQSYQTPFAAFYSNASIQRPVRDTDQGVNARLSAMLQHVLCGSRVAHYIKVMIRDKIGAFISADECELFLRQWLFRYTTGREDLEWEEQARYPLREAAVNVEEHPERPGQYLCKIHLVPHYQIDQMVSELELVTELVQTG</sequence>
<reference evidence="3 4" key="1">
    <citation type="submission" date="2018-11" db="EMBL/GenBank/DDBJ databases">
        <title>Genomic Encyclopedia of Type Strains, Phase IV (KMG-IV): sequencing the most valuable type-strain genomes for metagenomic binning, comparative biology and taxonomic classification.</title>
        <authorList>
            <person name="Goeker M."/>
        </authorList>
    </citation>
    <scope>NUCLEOTIDE SEQUENCE [LARGE SCALE GENOMIC DNA]</scope>
    <source>
        <strain evidence="3 4">DSM 16974</strain>
    </source>
</reference>
<dbReference type="NCBIfam" id="TIGR03355">
    <property type="entry name" value="VI_chp_2"/>
    <property type="match status" value="1"/>
</dbReference>
<evidence type="ECO:0000313" key="4">
    <source>
        <dbReference type="Proteomes" id="UP000273643"/>
    </source>
</evidence>
<dbReference type="InterPro" id="IPR010269">
    <property type="entry name" value="T6SS_TssC-like"/>
</dbReference>
<proteinExistence type="predicted"/>
<dbReference type="Pfam" id="PF05943">
    <property type="entry name" value="VipB"/>
    <property type="match status" value="1"/>
</dbReference>
<keyword evidence="4" id="KW-1185">Reference proteome</keyword>
<gene>
    <name evidence="3" type="ORF">EDC38_2746</name>
</gene>
<comment type="caution">
    <text evidence="3">The sequence shown here is derived from an EMBL/GenBank/DDBJ whole genome shotgun (WGS) entry which is preliminary data.</text>
</comment>
<dbReference type="Proteomes" id="UP000273643">
    <property type="component" value="Unassembled WGS sequence"/>
</dbReference>
<name>A0A3N1NRJ6_9GAMM</name>
<evidence type="ECO:0000259" key="1">
    <source>
        <dbReference type="Pfam" id="PF05943"/>
    </source>
</evidence>
<feature type="domain" description="TssC1 N-terminal" evidence="1">
    <location>
        <begin position="73"/>
        <end position="383"/>
    </location>
</feature>
<dbReference type="PANTHER" id="PTHR35565">
    <property type="entry name" value="CYTOPLASMIC PROTEIN-RELATED"/>
    <property type="match status" value="1"/>
</dbReference>
<dbReference type="InterPro" id="IPR044031">
    <property type="entry name" value="TssC1_N"/>
</dbReference>
<organism evidence="3 4">
    <name type="scientific">Marinimicrobium koreense</name>
    <dbReference type="NCBI Taxonomy" id="306545"/>
    <lineage>
        <taxon>Bacteria</taxon>
        <taxon>Pseudomonadati</taxon>
        <taxon>Pseudomonadota</taxon>
        <taxon>Gammaproteobacteria</taxon>
        <taxon>Cellvibrionales</taxon>
        <taxon>Cellvibrionaceae</taxon>
        <taxon>Marinimicrobium</taxon>
    </lineage>
</organism>
<dbReference type="InterPro" id="IPR044032">
    <property type="entry name" value="TssC1_C"/>
</dbReference>
<accession>A0A3N1NRJ6</accession>
<feature type="domain" description="TssC1 C-terminal" evidence="2">
    <location>
        <begin position="392"/>
        <end position="501"/>
    </location>
</feature>
<dbReference type="Pfam" id="PF18945">
    <property type="entry name" value="VipB_2"/>
    <property type="match status" value="1"/>
</dbReference>